<keyword evidence="1" id="KW-0732">Signal</keyword>
<dbReference type="AlphaFoldDB" id="A0A833PI58"/>
<dbReference type="Proteomes" id="UP000490535">
    <property type="component" value="Unassembled WGS sequence"/>
</dbReference>
<reference evidence="3" key="1">
    <citation type="journal article" date="2020" name="MBio">
        <title>Horizontal gene transfer to a defensive symbiont with a reduced genome amongst a multipartite beetle microbiome.</title>
        <authorList>
            <person name="Waterworth S.C."/>
            <person name="Florez L.V."/>
            <person name="Rees E.R."/>
            <person name="Hertweck C."/>
            <person name="Kaltenpoth M."/>
            <person name="Kwan J.C."/>
        </authorList>
    </citation>
    <scope>NUCLEOTIDE SEQUENCE [LARGE SCALE GENOMIC DNA]</scope>
</reference>
<evidence type="ECO:0000313" key="2">
    <source>
        <dbReference type="EMBL" id="KAF1028161.1"/>
    </source>
</evidence>
<sequence length="108" mass="11922">MRYLVLSLLLSMPFGVYAANKLAPEQLSGFVGKKVTVCGKVAEIATIKSDTFINLDSPHPYQKFYFYLNNQNISSNNLFKTVCGTGVLTNHKGKLQIKIADSKALTFS</sequence>
<gene>
    <name evidence="2" type="ORF">GAK29_00257</name>
</gene>
<organism evidence="2 3">
    <name type="scientific">Acinetobacter bereziniae</name>
    <name type="common">Acinetobacter genomosp. 10</name>
    <dbReference type="NCBI Taxonomy" id="106648"/>
    <lineage>
        <taxon>Bacteria</taxon>
        <taxon>Pseudomonadati</taxon>
        <taxon>Pseudomonadota</taxon>
        <taxon>Gammaproteobacteria</taxon>
        <taxon>Moraxellales</taxon>
        <taxon>Moraxellaceae</taxon>
        <taxon>Acinetobacter</taxon>
    </lineage>
</organism>
<feature type="signal peptide" evidence="1">
    <location>
        <begin position="1"/>
        <end position="18"/>
    </location>
</feature>
<evidence type="ECO:0000256" key="1">
    <source>
        <dbReference type="SAM" id="SignalP"/>
    </source>
</evidence>
<evidence type="ECO:0000313" key="3">
    <source>
        <dbReference type="Proteomes" id="UP000490535"/>
    </source>
</evidence>
<comment type="caution">
    <text evidence="2">The sequence shown here is derived from an EMBL/GenBank/DDBJ whole genome shotgun (WGS) entry which is preliminary data.</text>
</comment>
<protein>
    <submittedName>
        <fullName evidence="2">Uncharacterized protein</fullName>
    </submittedName>
</protein>
<dbReference type="EMBL" id="WNDP01000003">
    <property type="protein sequence ID" value="KAF1028161.1"/>
    <property type="molecule type" value="Genomic_DNA"/>
</dbReference>
<accession>A0A833PI58</accession>
<feature type="chain" id="PRO_5032966532" evidence="1">
    <location>
        <begin position="19"/>
        <end position="108"/>
    </location>
</feature>
<proteinExistence type="predicted"/>
<name>A0A833PI58_ACIBZ</name>